<protein>
    <submittedName>
        <fullName evidence="9">MotA/TolQ/ExbB proton channel family protein</fullName>
    </submittedName>
</protein>
<evidence type="ECO:0000313" key="9">
    <source>
        <dbReference type="EMBL" id="MFC4409004.1"/>
    </source>
</evidence>
<proteinExistence type="inferred from homology"/>
<keyword evidence="3 7" id="KW-0812">Transmembrane</keyword>
<keyword evidence="6" id="KW-0813">Transport</keyword>
<evidence type="ECO:0000256" key="4">
    <source>
        <dbReference type="ARBA" id="ARBA00022989"/>
    </source>
</evidence>
<reference evidence="10" key="1">
    <citation type="journal article" date="2019" name="Int. J. Syst. Evol. Microbiol.">
        <title>The Global Catalogue of Microorganisms (GCM) 10K type strain sequencing project: providing services to taxonomists for standard genome sequencing and annotation.</title>
        <authorList>
            <consortium name="The Broad Institute Genomics Platform"/>
            <consortium name="The Broad Institute Genome Sequencing Center for Infectious Disease"/>
            <person name="Wu L."/>
            <person name="Ma J."/>
        </authorList>
    </citation>
    <scope>NUCLEOTIDE SEQUENCE [LARGE SCALE GENOMIC DNA]</scope>
    <source>
        <strain evidence="10">CCUG 59778</strain>
    </source>
</reference>
<dbReference type="InterPro" id="IPR002898">
    <property type="entry name" value="MotA_ExbB_proton_chnl"/>
</dbReference>
<evidence type="ECO:0000256" key="2">
    <source>
        <dbReference type="ARBA" id="ARBA00022475"/>
    </source>
</evidence>
<gene>
    <name evidence="9" type="ORF">ACFOZY_01000</name>
</gene>
<dbReference type="RefSeq" id="WP_378151300.1">
    <property type="nucleotide sequence ID" value="NZ_JBHSEC010000001.1"/>
</dbReference>
<keyword evidence="2" id="KW-1003">Cell membrane</keyword>
<feature type="domain" description="MotA/TolQ/ExbB proton channel" evidence="8">
    <location>
        <begin position="130"/>
        <end position="208"/>
    </location>
</feature>
<organism evidence="9 10">
    <name type="scientific">Chungangia koreensis</name>
    <dbReference type="NCBI Taxonomy" id="752657"/>
    <lineage>
        <taxon>Bacteria</taxon>
        <taxon>Bacillati</taxon>
        <taxon>Bacillota</taxon>
        <taxon>Bacilli</taxon>
        <taxon>Lactobacillales</taxon>
        <taxon>Chungangia</taxon>
    </lineage>
</organism>
<name>A0ABV8X1K8_9LACT</name>
<evidence type="ECO:0000256" key="1">
    <source>
        <dbReference type="ARBA" id="ARBA00004651"/>
    </source>
</evidence>
<keyword evidence="5 7" id="KW-0472">Membrane</keyword>
<dbReference type="Pfam" id="PF01618">
    <property type="entry name" value="MotA_ExbB"/>
    <property type="match status" value="1"/>
</dbReference>
<feature type="transmembrane region" description="Helical" evidence="7">
    <location>
        <begin position="26"/>
        <end position="47"/>
    </location>
</feature>
<keyword evidence="10" id="KW-1185">Reference proteome</keyword>
<evidence type="ECO:0000256" key="3">
    <source>
        <dbReference type="ARBA" id="ARBA00022692"/>
    </source>
</evidence>
<feature type="transmembrane region" description="Helical" evidence="7">
    <location>
        <begin position="178"/>
        <end position="196"/>
    </location>
</feature>
<dbReference type="Proteomes" id="UP001595817">
    <property type="component" value="Unassembled WGS sequence"/>
</dbReference>
<evidence type="ECO:0000313" key="10">
    <source>
        <dbReference type="Proteomes" id="UP001595817"/>
    </source>
</evidence>
<accession>A0ABV8X1K8</accession>
<dbReference type="EMBL" id="JBHSEC010000001">
    <property type="protein sequence ID" value="MFC4409004.1"/>
    <property type="molecule type" value="Genomic_DNA"/>
</dbReference>
<sequence length="644" mass="73346">MDFLYPIFESVFQTFQKISLGSFTGYYLLGQLLIFTGLLVLHLVFTYNESKVMEKVKKELEKLEHSKASSDSLNQNINEIFQSISKSSTYRKQWDKYYDRIKTKDVDERIRIEPFFGLDVMYGTIGRRQILDLGGGLHVSLGVLGTFLGLSMGLSGLNTIDPELLREGVTGLISGMKVAFYTSVFGLVLSVLWTFIDRFITSKIDKKIDWHSNELNLLLNADDEEIFLNRLEKITQQQSDQMKTILTDALEHVMQPFVQTVNQGNQALTGRFDELNLQMKEQSDTSKEHLELFKNQTNDVSQKLIEGITAGTKDSIDQFIEVMAVSKQSQSDMLSSVQQVVDQFEQASSRQEQLFGNTEKMLETFSTLSNEVKSTQSSYQESFSNLEGLSSALKEMQMIHTSQLPVQQALMEQNQQFMFKSEELVDGFIKFGKDLEQMQKDVFENMLEKADSVSNRFERLASELANSTEKQLMSTSETAVLVENIKQSIEVIKPISQQLQDSIGTIESLTDGLQNMQILQQELIPELSTWNEETSAQISEFVRLSESNLMEMKNQLEETKGHWSNVSSDFEETRQQLGNSLKEFSVNIENGVTKTFQLFDKELVEVVGHFKGMSDTYLETQEEMTEAMERLLKVLHQDKAGAGV</sequence>
<evidence type="ECO:0000256" key="5">
    <source>
        <dbReference type="ARBA" id="ARBA00023136"/>
    </source>
</evidence>
<evidence type="ECO:0000259" key="8">
    <source>
        <dbReference type="Pfam" id="PF01618"/>
    </source>
</evidence>
<feature type="transmembrane region" description="Helical" evidence="7">
    <location>
        <begin position="137"/>
        <end position="158"/>
    </location>
</feature>
<keyword evidence="6" id="KW-0653">Protein transport</keyword>
<comment type="similarity">
    <text evidence="6">Belongs to the exbB/tolQ family.</text>
</comment>
<keyword evidence="4 7" id="KW-1133">Transmembrane helix</keyword>
<evidence type="ECO:0000256" key="7">
    <source>
        <dbReference type="SAM" id="Phobius"/>
    </source>
</evidence>
<evidence type="ECO:0000256" key="6">
    <source>
        <dbReference type="RuleBase" id="RU004057"/>
    </source>
</evidence>
<comment type="subcellular location">
    <subcellularLocation>
        <location evidence="1">Cell membrane</location>
        <topology evidence="1">Multi-pass membrane protein</topology>
    </subcellularLocation>
    <subcellularLocation>
        <location evidence="6">Membrane</location>
        <topology evidence="6">Multi-pass membrane protein</topology>
    </subcellularLocation>
</comment>
<comment type="caution">
    <text evidence="9">The sequence shown here is derived from an EMBL/GenBank/DDBJ whole genome shotgun (WGS) entry which is preliminary data.</text>
</comment>